<feature type="region of interest" description="Disordered" evidence="1">
    <location>
        <begin position="59"/>
        <end position="165"/>
    </location>
</feature>
<organism evidence="2 3">
    <name type="scientific">Phyllosticta capitalensis</name>
    <dbReference type="NCBI Taxonomy" id="121624"/>
    <lineage>
        <taxon>Eukaryota</taxon>
        <taxon>Fungi</taxon>
        <taxon>Dikarya</taxon>
        <taxon>Ascomycota</taxon>
        <taxon>Pezizomycotina</taxon>
        <taxon>Dothideomycetes</taxon>
        <taxon>Dothideomycetes incertae sedis</taxon>
        <taxon>Botryosphaeriales</taxon>
        <taxon>Phyllostictaceae</taxon>
        <taxon>Phyllosticta</taxon>
    </lineage>
</organism>
<accession>A0ABR1Z3P1</accession>
<gene>
    <name evidence="2" type="ORF">HDK90DRAFT_27287</name>
</gene>
<dbReference type="Proteomes" id="UP001492380">
    <property type="component" value="Unassembled WGS sequence"/>
</dbReference>
<dbReference type="EMBL" id="JBBWRZ010000001">
    <property type="protein sequence ID" value="KAK8247010.1"/>
    <property type="molecule type" value="Genomic_DNA"/>
</dbReference>
<name>A0ABR1Z3P1_9PEZI</name>
<evidence type="ECO:0000313" key="2">
    <source>
        <dbReference type="EMBL" id="KAK8247010.1"/>
    </source>
</evidence>
<evidence type="ECO:0000256" key="1">
    <source>
        <dbReference type="SAM" id="MobiDB-lite"/>
    </source>
</evidence>
<evidence type="ECO:0000313" key="3">
    <source>
        <dbReference type="Proteomes" id="UP001492380"/>
    </source>
</evidence>
<keyword evidence="3" id="KW-1185">Reference proteome</keyword>
<comment type="caution">
    <text evidence="2">The sequence shown here is derived from an EMBL/GenBank/DDBJ whole genome shotgun (WGS) entry which is preliminary data.</text>
</comment>
<protein>
    <submittedName>
        <fullName evidence="2">Uncharacterized protein</fullName>
    </submittedName>
</protein>
<feature type="compositionally biased region" description="Basic residues" evidence="1">
    <location>
        <begin position="84"/>
        <end position="93"/>
    </location>
</feature>
<proteinExistence type="predicted"/>
<feature type="compositionally biased region" description="Basic and acidic residues" evidence="1">
    <location>
        <begin position="94"/>
        <end position="103"/>
    </location>
</feature>
<reference evidence="2 3" key="1">
    <citation type="submission" date="2024-04" db="EMBL/GenBank/DDBJ databases">
        <title>Phyllosticta paracitricarpa is synonymous to the EU quarantine fungus P. citricarpa based on phylogenomic analyses.</title>
        <authorList>
            <consortium name="Lawrence Berkeley National Laboratory"/>
            <person name="Van Ingen-Buijs V.A."/>
            <person name="Van Westerhoven A.C."/>
            <person name="Haridas S."/>
            <person name="Skiadas P."/>
            <person name="Martin F."/>
            <person name="Groenewald J.Z."/>
            <person name="Crous P.W."/>
            <person name="Seidl M.F."/>
        </authorList>
    </citation>
    <scope>NUCLEOTIDE SEQUENCE [LARGE SCALE GENOMIC DNA]</scope>
    <source>
        <strain evidence="2 3">CBS 123374</strain>
    </source>
</reference>
<sequence>MCALPSSSLLVLLPRSKGPSPCRRTCPWPCFRRRSEEMGRKGAEDKGCIVNMKREAAIARLQEPPGRSEPPTCLRKDNEILKAQWRRKKRRRTSERGEGEMKTTQRSQGRGGIKQEASTTALTLAREGEEEGEKSSPESTQQQTHFLSSRKAPCVIPTQTKRSDP</sequence>
<feature type="compositionally biased region" description="Polar residues" evidence="1">
    <location>
        <begin position="137"/>
        <end position="147"/>
    </location>
</feature>